<evidence type="ECO:0000256" key="6">
    <source>
        <dbReference type="SAM" id="MobiDB-lite"/>
    </source>
</evidence>
<feature type="region of interest" description="Disordered" evidence="6">
    <location>
        <begin position="701"/>
        <end position="737"/>
    </location>
</feature>
<feature type="compositionally biased region" description="Basic and acidic residues" evidence="6">
    <location>
        <begin position="369"/>
        <end position="378"/>
    </location>
</feature>
<dbReference type="AlphaFoldDB" id="A0AAV5V8K6"/>
<dbReference type="Gene3D" id="1.10.20.10">
    <property type="entry name" value="Histone, subunit A"/>
    <property type="match status" value="1"/>
</dbReference>
<feature type="region of interest" description="Disordered" evidence="6">
    <location>
        <begin position="1"/>
        <end position="57"/>
    </location>
</feature>
<dbReference type="InterPro" id="IPR009072">
    <property type="entry name" value="Histone-fold"/>
</dbReference>
<evidence type="ECO:0000313" key="8">
    <source>
        <dbReference type="Proteomes" id="UP001432322"/>
    </source>
</evidence>
<keyword evidence="3" id="KW-0227">DNA damage</keyword>
<evidence type="ECO:0000313" key="7">
    <source>
        <dbReference type="EMBL" id="GMT14548.1"/>
    </source>
</evidence>
<feature type="compositionally biased region" description="Low complexity" evidence="6">
    <location>
        <begin position="513"/>
        <end position="523"/>
    </location>
</feature>
<evidence type="ECO:0000256" key="5">
    <source>
        <dbReference type="ARBA" id="ARBA00023204"/>
    </source>
</evidence>
<reference evidence="7" key="1">
    <citation type="submission" date="2023-10" db="EMBL/GenBank/DDBJ databases">
        <title>Genome assembly of Pristionchus species.</title>
        <authorList>
            <person name="Yoshida K."/>
            <person name="Sommer R.J."/>
        </authorList>
    </citation>
    <scope>NUCLEOTIDE SEQUENCE</scope>
    <source>
        <strain evidence="7">RS5133</strain>
    </source>
</reference>
<accession>A0AAV5V8K6</accession>
<feature type="compositionally biased region" description="Basic and acidic residues" evidence="6">
    <location>
        <begin position="291"/>
        <end position="303"/>
    </location>
</feature>
<feature type="compositionally biased region" description="Polar residues" evidence="6">
    <location>
        <begin position="644"/>
        <end position="679"/>
    </location>
</feature>
<feature type="compositionally biased region" description="Basic residues" evidence="6">
    <location>
        <begin position="721"/>
        <end position="732"/>
    </location>
</feature>
<proteinExistence type="inferred from homology"/>
<feature type="compositionally biased region" description="Low complexity" evidence="6">
    <location>
        <begin position="462"/>
        <end position="497"/>
    </location>
</feature>
<dbReference type="PANTHER" id="PTHR22980:SF0">
    <property type="entry name" value="CENTROMERE PROTEIN S"/>
    <property type="match status" value="1"/>
</dbReference>
<feature type="compositionally biased region" description="Basic and acidic residues" evidence="6">
    <location>
        <begin position="250"/>
        <end position="259"/>
    </location>
</feature>
<dbReference type="GO" id="GO:0046982">
    <property type="term" value="F:protein heterodimerization activity"/>
    <property type="evidence" value="ECO:0007669"/>
    <property type="project" value="InterPro"/>
</dbReference>
<feature type="region of interest" description="Disordered" evidence="6">
    <location>
        <begin position="616"/>
        <end position="679"/>
    </location>
</feature>
<organism evidence="7 8">
    <name type="scientific">Pristionchus fissidentatus</name>
    <dbReference type="NCBI Taxonomy" id="1538716"/>
    <lineage>
        <taxon>Eukaryota</taxon>
        <taxon>Metazoa</taxon>
        <taxon>Ecdysozoa</taxon>
        <taxon>Nematoda</taxon>
        <taxon>Chromadorea</taxon>
        <taxon>Rhabditida</taxon>
        <taxon>Rhabditina</taxon>
        <taxon>Diplogasteromorpha</taxon>
        <taxon>Diplogasteroidea</taxon>
        <taxon>Neodiplogasteridae</taxon>
        <taxon>Pristionchus</taxon>
    </lineage>
</organism>
<keyword evidence="4" id="KW-0238">DNA-binding</keyword>
<comment type="caution">
    <text evidence="7">The sequence shown here is derived from an EMBL/GenBank/DDBJ whole genome shotgun (WGS) entry which is preliminary data.</text>
</comment>
<dbReference type="SUPFAM" id="SSF47113">
    <property type="entry name" value="Histone-fold"/>
    <property type="match status" value="1"/>
</dbReference>
<dbReference type="InterPro" id="IPR029003">
    <property type="entry name" value="CENP-S/Mhf1"/>
</dbReference>
<dbReference type="PANTHER" id="PTHR22980">
    <property type="entry name" value="CORTISTATIN"/>
    <property type="match status" value="1"/>
</dbReference>
<keyword evidence="8" id="KW-1185">Reference proteome</keyword>
<gene>
    <name evidence="7" type="ORF">PFISCL1PPCAC_5845</name>
</gene>
<feature type="compositionally biased region" description="Basic and acidic residues" evidence="6">
    <location>
        <begin position="324"/>
        <end position="338"/>
    </location>
</feature>
<dbReference type="Pfam" id="PF15630">
    <property type="entry name" value="CENP-S"/>
    <property type="match status" value="1"/>
</dbReference>
<evidence type="ECO:0000256" key="3">
    <source>
        <dbReference type="ARBA" id="ARBA00022763"/>
    </source>
</evidence>
<sequence length="781" mass="85795">MPPARKDPTEADDACRPSTSRAFSPSLVPPVKRARTTPGVPSISSTRRQSIGNGGRQARMEEFIDEEELQDGLLLAAMKTAEDIIKEDEEEGKEKLEIDNEVIQATARVVWDALAEDWATDLVAFSRHAGRENIREDDVILMMRRNPEMMAEILAECAGEEDGESTNAVKRRSTFDFSVGLQTKETREDEDDEIMIDDVTTPQCKTSSTSVVPETPDGIGPLAHSTPLNGRGGKLLIGRTRPAISLPSPIREEREESKEGGNGSGRRVNRSILGNLSEKAKEEEEGEKEEGDGRETPEMKDDDFQFPSIIDLRHPREREEEEARMEGRGREEVDRELEQMMIARSQPGPSTNGRDYGRRDSPDLFEESEEKKEERGYDSFDDDVVFDDKENGGVGVGETTERLSESAALREMLHEEEEERRDTTMVEEKEHDSFDDDDSIQIMEIDTKKKASPPSPIGDVPSTSTTSIIQSTHSSHLPSTSAAAAATAATATSQRSSQDSFYRDEILQPSPTPAAAAADPTATGLQPSIDPLVLQQSIQLERPEEYDSFDDDDDEFVSTPLSRSSETTPKAIAPSPKDTVANRWSTVEIQEVISPSAAPKKCPPSQRGAFAEDIFGLNVQPGPSKPSPPTINKPSRTFPMKPSHTVSSKPAPTVQSVPINGQNIVTQAPANNTAKGPSTAFTSFSFFGEETNSAVQPPMIREDSDFLGSSNKPTTSTVKTPRGRGGRGGRFPRKIDPNSRVNRMIREQSTPVRLSPRPASRISEVVNSFEDDDFDASAFDD</sequence>
<dbReference type="GO" id="GO:0003682">
    <property type="term" value="F:chromatin binding"/>
    <property type="evidence" value="ECO:0007669"/>
    <property type="project" value="TreeGrafter"/>
</dbReference>
<keyword evidence="5" id="KW-0234">DNA repair</keyword>
<name>A0AAV5V8K6_9BILA</name>
<dbReference type="GO" id="GO:0031297">
    <property type="term" value="P:replication fork processing"/>
    <property type="evidence" value="ECO:0007669"/>
    <property type="project" value="TreeGrafter"/>
</dbReference>
<feature type="region of interest" description="Disordered" evidence="6">
    <location>
        <begin position="203"/>
        <end position="582"/>
    </location>
</feature>
<dbReference type="EMBL" id="BTSY01000002">
    <property type="protein sequence ID" value="GMT14548.1"/>
    <property type="molecule type" value="Genomic_DNA"/>
</dbReference>
<evidence type="ECO:0000256" key="2">
    <source>
        <dbReference type="ARBA" id="ARBA00016400"/>
    </source>
</evidence>
<feature type="compositionally biased region" description="Polar residues" evidence="6">
    <location>
        <begin position="42"/>
        <end position="51"/>
    </location>
</feature>
<dbReference type="GO" id="GO:0000712">
    <property type="term" value="P:resolution of meiotic recombination intermediates"/>
    <property type="evidence" value="ECO:0007669"/>
    <property type="project" value="TreeGrafter"/>
</dbReference>
<dbReference type="GO" id="GO:0003677">
    <property type="term" value="F:DNA binding"/>
    <property type="evidence" value="ECO:0007669"/>
    <property type="project" value="UniProtKB-KW"/>
</dbReference>
<protein>
    <recommendedName>
        <fullName evidence="2">Centromere protein S</fullName>
    </recommendedName>
</protein>
<evidence type="ECO:0000256" key="1">
    <source>
        <dbReference type="ARBA" id="ARBA00006612"/>
    </source>
</evidence>
<feature type="compositionally biased region" description="Basic and acidic residues" evidence="6">
    <location>
        <begin position="420"/>
        <end position="432"/>
    </location>
</feature>
<dbReference type="CDD" id="cd22919">
    <property type="entry name" value="HFD_CENP-S"/>
    <property type="match status" value="1"/>
</dbReference>
<feature type="compositionally biased region" description="Acidic residues" evidence="6">
    <location>
        <begin position="544"/>
        <end position="556"/>
    </location>
</feature>
<feature type="compositionally biased region" description="Polar residues" evidence="6">
    <location>
        <begin position="203"/>
        <end position="212"/>
    </location>
</feature>
<dbReference type="Proteomes" id="UP001432322">
    <property type="component" value="Unassembled WGS sequence"/>
</dbReference>
<dbReference type="GO" id="GO:0071821">
    <property type="term" value="C:FANCM-MHF complex"/>
    <property type="evidence" value="ECO:0007669"/>
    <property type="project" value="InterPro"/>
</dbReference>
<comment type="similarity">
    <text evidence="1">Belongs to the TAF9 family. CENP-S/MHF1 subfamily.</text>
</comment>
<feature type="compositionally biased region" description="Polar residues" evidence="6">
    <location>
        <begin position="707"/>
        <end position="719"/>
    </location>
</feature>
<feature type="compositionally biased region" description="Polar residues" evidence="6">
    <location>
        <begin position="559"/>
        <end position="568"/>
    </location>
</feature>
<feature type="compositionally biased region" description="Basic and acidic residues" evidence="6">
    <location>
        <begin position="1"/>
        <end position="15"/>
    </location>
</feature>
<evidence type="ECO:0000256" key="4">
    <source>
        <dbReference type="ARBA" id="ARBA00023125"/>
    </source>
</evidence>
<dbReference type="GO" id="GO:0006281">
    <property type="term" value="P:DNA repair"/>
    <property type="evidence" value="ECO:0007669"/>
    <property type="project" value="UniProtKB-KW"/>
</dbReference>